<sequence>MKRILQFALILAVAVLTTAGYRYYTWVNNSAGAADPFDEVGIDLHQMMPSFVQDWGCAKLQANFGTKTLPPYGCQSPTEPGKWK</sequence>
<evidence type="ECO:0000313" key="1">
    <source>
        <dbReference type="EMBL" id="GLS86389.1"/>
    </source>
</evidence>
<accession>A0AA37X014</accession>
<name>A0AA37X014_9RHOB</name>
<reference evidence="1 2" key="1">
    <citation type="journal article" date="2014" name="Int. J. Syst. Evol. Microbiol.">
        <title>Complete genome sequence of Corynebacterium casei LMG S-19264T (=DSM 44701T), isolated from a smear-ripened cheese.</title>
        <authorList>
            <consortium name="US DOE Joint Genome Institute (JGI-PGF)"/>
            <person name="Walter F."/>
            <person name="Albersmeier A."/>
            <person name="Kalinowski J."/>
            <person name="Ruckert C."/>
        </authorList>
    </citation>
    <scope>NUCLEOTIDE SEQUENCE [LARGE SCALE GENOMIC DNA]</scope>
    <source>
        <strain evidence="1 2">NBRC 111766</strain>
    </source>
</reference>
<gene>
    <name evidence="1" type="ORF">GCM10010873_13630</name>
</gene>
<dbReference type="RefSeq" id="WP_284324614.1">
    <property type="nucleotide sequence ID" value="NZ_BSPP01000005.1"/>
</dbReference>
<protein>
    <submittedName>
        <fullName evidence="1">Uncharacterized protein</fullName>
    </submittedName>
</protein>
<evidence type="ECO:0000313" key="2">
    <source>
        <dbReference type="Proteomes" id="UP001157355"/>
    </source>
</evidence>
<dbReference type="AlphaFoldDB" id="A0AA37X014"/>
<comment type="caution">
    <text evidence="1">The sequence shown here is derived from an EMBL/GenBank/DDBJ whole genome shotgun (WGS) entry which is preliminary data.</text>
</comment>
<keyword evidence="2" id="KW-1185">Reference proteome</keyword>
<dbReference type="EMBL" id="BSPP01000005">
    <property type="protein sequence ID" value="GLS86389.1"/>
    <property type="molecule type" value="Genomic_DNA"/>
</dbReference>
<organism evidence="1 2">
    <name type="scientific">Cypionkella aquatica</name>
    <dbReference type="NCBI Taxonomy" id="1756042"/>
    <lineage>
        <taxon>Bacteria</taxon>
        <taxon>Pseudomonadati</taxon>
        <taxon>Pseudomonadota</taxon>
        <taxon>Alphaproteobacteria</taxon>
        <taxon>Rhodobacterales</taxon>
        <taxon>Paracoccaceae</taxon>
        <taxon>Cypionkella</taxon>
    </lineage>
</organism>
<dbReference type="Proteomes" id="UP001157355">
    <property type="component" value="Unassembled WGS sequence"/>
</dbReference>
<proteinExistence type="predicted"/>